<evidence type="ECO:0000313" key="2">
    <source>
        <dbReference type="EMBL" id="RGR43693.1"/>
    </source>
</evidence>
<organism evidence="2 3">
    <name type="scientific">Phocaeicola vulgatus</name>
    <name type="common">Bacteroides vulgatus</name>
    <dbReference type="NCBI Taxonomy" id="821"/>
    <lineage>
        <taxon>Bacteria</taxon>
        <taxon>Pseudomonadati</taxon>
        <taxon>Bacteroidota</taxon>
        <taxon>Bacteroidia</taxon>
        <taxon>Bacteroidales</taxon>
        <taxon>Bacteroidaceae</taxon>
        <taxon>Phocaeicola</taxon>
    </lineage>
</organism>
<dbReference type="AlphaFoldDB" id="A0A395UTH7"/>
<name>A0A395UTH7_PHOVU</name>
<dbReference type="Proteomes" id="UP000266497">
    <property type="component" value="Unassembled WGS sequence"/>
</dbReference>
<feature type="region of interest" description="Disordered" evidence="1">
    <location>
        <begin position="150"/>
        <end position="170"/>
    </location>
</feature>
<evidence type="ECO:0000256" key="1">
    <source>
        <dbReference type="SAM" id="MobiDB-lite"/>
    </source>
</evidence>
<comment type="caution">
    <text evidence="2">The sequence shown here is derived from an EMBL/GenBank/DDBJ whole genome shotgun (WGS) entry which is preliminary data.</text>
</comment>
<reference evidence="2 3" key="1">
    <citation type="submission" date="2018-08" db="EMBL/GenBank/DDBJ databases">
        <title>A genome reference for cultivated species of the human gut microbiota.</title>
        <authorList>
            <person name="Zou Y."/>
            <person name="Xue W."/>
            <person name="Luo G."/>
        </authorList>
    </citation>
    <scope>NUCLEOTIDE SEQUENCE [LARGE SCALE GENOMIC DNA]</scope>
    <source>
        <strain evidence="2 3">AF25-30LB</strain>
    </source>
</reference>
<dbReference type="PROSITE" id="PS51257">
    <property type="entry name" value="PROKAR_LIPOPROTEIN"/>
    <property type="match status" value="1"/>
</dbReference>
<dbReference type="RefSeq" id="WP_007560946.1">
    <property type="nucleotide sequence ID" value="NZ_CP179925.1"/>
</dbReference>
<dbReference type="EMBL" id="QRUD01000001">
    <property type="protein sequence ID" value="RGR43693.1"/>
    <property type="molecule type" value="Genomic_DNA"/>
</dbReference>
<protein>
    <recommendedName>
        <fullName evidence="4">Lipoprotein</fullName>
    </recommendedName>
</protein>
<accession>A0A395UTH7</accession>
<evidence type="ECO:0000313" key="3">
    <source>
        <dbReference type="Proteomes" id="UP000266497"/>
    </source>
</evidence>
<dbReference type="GeneID" id="43184717"/>
<sequence length="170" mass="18426">MVDIKPRILSVYNLFILLFIQFTAISCDKDDDGVGGGDGTPAEEIKIEYVVFKDGQTDNKPVSYIELPYSGTVELGINITKDNLPYTGYKSIVWGTSFPDVLMITPSDDKMRCTVVAIDGGRDSNIGASVDTGNGIKSAVCRISIPPGIVDGGHDDFEDDGTEWKPDPKE</sequence>
<evidence type="ECO:0008006" key="4">
    <source>
        <dbReference type="Google" id="ProtNLM"/>
    </source>
</evidence>
<proteinExistence type="predicted"/>
<gene>
    <name evidence="2" type="ORF">DWY53_00170</name>
</gene>